<dbReference type="Proteomes" id="UP001268542">
    <property type="component" value="Unassembled WGS sequence"/>
</dbReference>
<feature type="transmembrane region" description="Helical" evidence="1">
    <location>
        <begin position="29"/>
        <end position="47"/>
    </location>
</feature>
<feature type="transmembrane region" description="Helical" evidence="1">
    <location>
        <begin position="188"/>
        <end position="212"/>
    </location>
</feature>
<keyword evidence="1" id="KW-1133">Transmembrane helix</keyword>
<comment type="caution">
    <text evidence="2">The sequence shown here is derived from an EMBL/GenBank/DDBJ whole genome shotgun (WGS) entry which is preliminary data.</text>
</comment>
<keyword evidence="1" id="KW-0812">Transmembrane</keyword>
<keyword evidence="1" id="KW-0472">Membrane</keyword>
<proteinExistence type="predicted"/>
<dbReference type="RefSeq" id="WP_315731678.1">
    <property type="nucleotide sequence ID" value="NZ_JAVYII010000002.1"/>
</dbReference>
<protein>
    <submittedName>
        <fullName evidence="2">Uncharacterized protein</fullName>
    </submittedName>
</protein>
<keyword evidence="3" id="KW-1185">Reference proteome</keyword>
<feature type="transmembrane region" description="Helical" evidence="1">
    <location>
        <begin position="233"/>
        <end position="257"/>
    </location>
</feature>
<sequence length="258" mass="26520">MTGVALWLLLLGTLDLFRAHHDETSRARRFVLAGVGAWTTVVLALASDPAGRGWWGWLAVGVSVALWVPASGTALGRARRSTPPPAPGLVGERGVFVTAYAALALGFVGAVVCGPGMVAEGRADRLLEGTVLAEASPERLLVVAGVLLVQVSTANVVVRLLLDLVGVPAHDNEKQLRGGRVLGPMERIVVVGLGVAGSLTAASLVIAAKALLRFPELRTPGRGQAPHGGPSDVTEYFLVGSMASWLVALGGIALVAAV</sequence>
<dbReference type="EMBL" id="JAVYII010000002">
    <property type="protein sequence ID" value="MDT9592295.1"/>
    <property type="molecule type" value="Genomic_DNA"/>
</dbReference>
<evidence type="ECO:0000313" key="2">
    <source>
        <dbReference type="EMBL" id="MDT9592295.1"/>
    </source>
</evidence>
<feature type="transmembrane region" description="Helical" evidence="1">
    <location>
        <begin position="140"/>
        <end position="162"/>
    </location>
</feature>
<reference evidence="2 3" key="1">
    <citation type="submission" date="2023-08" db="EMBL/GenBank/DDBJ databases">
        <title>Nocardioides seae sp. nov., a bacterium isolated from a soil.</title>
        <authorList>
            <person name="Wang X."/>
        </authorList>
    </citation>
    <scope>NUCLEOTIDE SEQUENCE [LARGE SCALE GENOMIC DNA]</scope>
    <source>
        <strain evidence="2 3">YZH12</strain>
    </source>
</reference>
<feature type="transmembrane region" description="Helical" evidence="1">
    <location>
        <begin position="54"/>
        <end position="75"/>
    </location>
</feature>
<gene>
    <name evidence="2" type="ORF">RDV89_04415</name>
</gene>
<evidence type="ECO:0000313" key="3">
    <source>
        <dbReference type="Proteomes" id="UP001268542"/>
    </source>
</evidence>
<evidence type="ECO:0000256" key="1">
    <source>
        <dbReference type="SAM" id="Phobius"/>
    </source>
</evidence>
<feature type="transmembrane region" description="Helical" evidence="1">
    <location>
        <begin position="95"/>
        <end position="119"/>
    </location>
</feature>
<name>A0ABU3PSS8_9ACTN</name>
<organism evidence="2 3">
    <name type="scientific">Nocardioides imazamoxiresistens</name>
    <dbReference type="NCBI Taxonomy" id="3231893"/>
    <lineage>
        <taxon>Bacteria</taxon>
        <taxon>Bacillati</taxon>
        <taxon>Actinomycetota</taxon>
        <taxon>Actinomycetes</taxon>
        <taxon>Propionibacteriales</taxon>
        <taxon>Nocardioidaceae</taxon>
        <taxon>Nocardioides</taxon>
    </lineage>
</organism>
<accession>A0ABU3PSS8</accession>